<gene>
    <name evidence="1" type="ORF">FOZ60_013753</name>
</gene>
<comment type="caution">
    <text evidence="1">The sequence shown here is derived from an EMBL/GenBank/DDBJ whole genome shotgun (WGS) entry which is preliminary data.</text>
</comment>
<organism evidence="1 2">
    <name type="scientific">Perkinsus olseni</name>
    <name type="common">Perkinsus atlanticus</name>
    <dbReference type="NCBI Taxonomy" id="32597"/>
    <lineage>
        <taxon>Eukaryota</taxon>
        <taxon>Sar</taxon>
        <taxon>Alveolata</taxon>
        <taxon>Perkinsozoa</taxon>
        <taxon>Perkinsea</taxon>
        <taxon>Perkinsida</taxon>
        <taxon>Perkinsidae</taxon>
        <taxon>Perkinsus</taxon>
    </lineage>
</organism>
<reference evidence="1 2" key="1">
    <citation type="submission" date="2020-04" db="EMBL/GenBank/DDBJ databases">
        <title>Perkinsus olseni comparative genomics.</title>
        <authorList>
            <person name="Bogema D.R."/>
        </authorList>
    </citation>
    <scope>NUCLEOTIDE SEQUENCE [LARGE SCALE GENOMIC DNA]</scope>
    <source>
        <strain evidence="1">00978-12</strain>
    </source>
</reference>
<evidence type="ECO:0000313" key="1">
    <source>
        <dbReference type="EMBL" id="KAF4680294.1"/>
    </source>
</evidence>
<dbReference type="Proteomes" id="UP000541610">
    <property type="component" value="Unassembled WGS sequence"/>
</dbReference>
<dbReference type="AlphaFoldDB" id="A0A7J6N972"/>
<accession>A0A7J6N972</accession>
<evidence type="ECO:0000313" key="2">
    <source>
        <dbReference type="Proteomes" id="UP000541610"/>
    </source>
</evidence>
<sequence length="115" mass="13812">METDDLYNKECKISYAGESAVLRIKKFWDYAYFKISHYHYIVMNVTLDDGEKLSAECYFYGDKSWRFRMGPSVDGSYLDRREDERRFCPRFSLIYPFLELMSQIMKIVDNGFDCK</sequence>
<dbReference type="EMBL" id="JABANP010000624">
    <property type="protein sequence ID" value="KAF4680294.1"/>
    <property type="molecule type" value="Genomic_DNA"/>
</dbReference>
<protein>
    <submittedName>
        <fullName evidence="1">Uncharacterized protein</fullName>
    </submittedName>
</protein>
<proteinExistence type="predicted"/>
<name>A0A7J6N972_PEROL</name>